<keyword evidence="3" id="KW-1185">Reference proteome</keyword>
<proteinExistence type="predicted"/>
<dbReference type="SUPFAM" id="SSF49899">
    <property type="entry name" value="Concanavalin A-like lectins/glucanases"/>
    <property type="match status" value="1"/>
</dbReference>
<protein>
    <recommendedName>
        <fullName evidence="4">WxL domain-containing protein</fullName>
    </recommendedName>
</protein>
<evidence type="ECO:0000256" key="1">
    <source>
        <dbReference type="SAM" id="MobiDB-lite"/>
    </source>
</evidence>
<organism evidence="2 3">
    <name type="scientific">Fructilactobacillus carniphilus</name>
    <dbReference type="NCBI Taxonomy" id="2940297"/>
    <lineage>
        <taxon>Bacteria</taxon>
        <taxon>Bacillati</taxon>
        <taxon>Bacillota</taxon>
        <taxon>Bacilli</taxon>
        <taxon>Lactobacillales</taxon>
        <taxon>Lactobacillaceae</taxon>
        <taxon>Fructilactobacillus</taxon>
    </lineage>
</organism>
<evidence type="ECO:0000313" key="2">
    <source>
        <dbReference type="EMBL" id="USS90362.1"/>
    </source>
</evidence>
<dbReference type="Gene3D" id="2.60.120.200">
    <property type="match status" value="1"/>
</dbReference>
<dbReference type="RefSeq" id="WP_252794885.1">
    <property type="nucleotide sequence ID" value="NZ_CP097121.1"/>
</dbReference>
<dbReference type="InterPro" id="IPR013320">
    <property type="entry name" value="ConA-like_dom_sf"/>
</dbReference>
<gene>
    <name evidence="2" type="ORF">M3M37_05845</name>
</gene>
<feature type="region of interest" description="Disordered" evidence="1">
    <location>
        <begin position="830"/>
        <end position="860"/>
    </location>
</feature>
<sequence>MSNFTYKGNPPAALDYPNAQVVTDYSKGQSRGLWWKNQVDLSRQFTLKFYIYIASDDPENAADGLTFTLQNDQNQISTDKKGSVATGTNGESLGAYGNFRNFSEYYPDLNGAKSAYDSSKQIIRNAMSLEFDPYYNGDYSDAYQIEKNSAAKSHLAFTLPDKNHINVHKFGSGYFTGINHYGSGSQWYQNQPSGSNSLNPFPNANDNYGAVPAPSMVGNTKSSGIDKPRWEPVVYTWNPDKSGTTGSATATFGYSDSSKNTNNFQQLKLSSPTINIADTFGPEKKAYWGMTGSTGDNYMISAISASDIPGTPGVSKTAADLTKLGQQGLRISKKDGGTVVPKTDETGLLPDDHSLTTEELMHALSFDSQFTGDDGNKYPVFRNIIDKADVGDILLYRSDIYNYYDSIYNPKDPDLGNHWLDVHVTDDLPKQLRLLDGSEDVNLYYPDIPPIKKDAEKPTPQSHGFKAALISDQLDSGQQAVVNTVKASGSNFADKTPIESSDVKVIPSHRPPGRPSIYINNQMQNVTQNMQDWSDQLYNVRDYDNINYRIPLYNFSQVPLINGQYTFYLPSLKDNNPNNLKLQFEGQDIPYDSTDKSNGLHYTISDDNLTQNDGSTYKNCKKIVIKGLPTLDAYSTKNITANVNLGENQGKYFSSTPKLTGQSQGGDQTSTYYGKEEIYNLNAGNLKIAPMSFEYGTHAFFTPNSDMLPLDTYTFDESGNPVLTTPRINPKLGYQALSIKDTRQKAERKEYSISLSQAKDNSQSVAGQLSNADVIGTKDSPFQLVYFDGKGDKHPLTPGNNDNVNVYSSGDNLPDLKSVDWNSRNGLKLNVRKAPDAPQSGQKSDYGATLNWTVNSTETP</sequence>
<dbReference type="EMBL" id="CP097121">
    <property type="protein sequence ID" value="USS90362.1"/>
    <property type="molecule type" value="Genomic_DNA"/>
</dbReference>
<name>A0ABY5BWC5_9LACO</name>
<evidence type="ECO:0000313" key="3">
    <source>
        <dbReference type="Proteomes" id="UP001056164"/>
    </source>
</evidence>
<evidence type="ECO:0008006" key="4">
    <source>
        <dbReference type="Google" id="ProtNLM"/>
    </source>
</evidence>
<dbReference type="Proteomes" id="UP001056164">
    <property type="component" value="Chromosome"/>
</dbReference>
<accession>A0ABY5BWC5</accession>
<reference evidence="2" key="1">
    <citation type="submission" date="2022-05" db="EMBL/GenBank/DDBJ databases">
        <authorList>
            <person name="Oliphant S.A."/>
            <person name="Watson-Haigh N.S."/>
            <person name="Sumby K.M."/>
            <person name="Gardner J.M."/>
            <person name="Jiranek V."/>
        </authorList>
    </citation>
    <scope>NUCLEOTIDE SEQUENCE</scope>
    <source>
        <strain evidence="2">KI4_A6</strain>
    </source>
</reference>
<feature type="compositionally biased region" description="Polar residues" evidence="1">
    <location>
        <begin position="850"/>
        <end position="860"/>
    </location>
</feature>